<gene>
    <name evidence="1" type="ORF">SAMN05444167_2065</name>
</gene>
<dbReference type="OrthoDB" id="9792137at2"/>
<dbReference type="InterPro" id="IPR050772">
    <property type="entry name" value="Hydratase-Decarb/MhpD_sf"/>
</dbReference>
<dbReference type="EMBL" id="LT629690">
    <property type="protein sequence ID" value="SDF32469.1"/>
    <property type="molecule type" value="Genomic_DNA"/>
</dbReference>
<reference evidence="1 2" key="1">
    <citation type="submission" date="2016-10" db="EMBL/GenBank/DDBJ databases">
        <authorList>
            <person name="de Groot N.N."/>
        </authorList>
    </citation>
    <scope>NUCLEOTIDE SEQUENCE [LARGE SCALE GENOMIC DNA]</scope>
    <source>
        <strain evidence="1 2">GAS232</strain>
    </source>
</reference>
<organism evidence="1 2">
    <name type="scientific">Terriglobus roseus</name>
    <dbReference type="NCBI Taxonomy" id="392734"/>
    <lineage>
        <taxon>Bacteria</taxon>
        <taxon>Pseudomonadati</taxon>
        <taxon>Acidobacteriota</taxon>
        <taxon>Terriglobia</taxon>
        <taxon>Terriglobales</taxon>
        <taxon>Acidobacteriaceae</taxon>
        <taxon>Terriglobus</taxon>
    </lineage>
</organism>
<evidence type="ECO:0000313" key="2">
    <source>
        <dbReference type="Proteomes" id="UP000182427"/>
    </source>
</evidence>
<protein>
    <submittedName>
        <fullName evidence="1">2-keto-4-pentenoate hydratase</fullName>
    </submittedName>
</protein>
<dbReference type="PANTHER" id="PTHR30143:SF0">
    <property type="entry name" value="2-KETO-4-PENTENOATE HYDRATASE"/>
    <property type="match status" value="1"/>
</dbReference>
<name>A0A1G7K6J2_9BACT</name>
<dbReference type="Proteomes" id="UP000182427">
    <property type="component" value="Chromosome I"/>
</dbReference>
<dbReference type="PANTHER" id="PTHR30143">
    <property type="entry name" value="ACID HYDRATASE"/>
    <property type="match status" value="1"/>
</dbReference>
<keyword evidence="2" id="KW-1185">Reference proteome</keyword>
<dbReference type="SUPFAM" id="SSF56529">
    <property type="entry name" value="FAH"/>
    <property type="match status" value="1"/>
</dbReference>
<dbReference type="Gene3D" id="3.90.850.10">
    <property type="entry name" value="Fumarylacetoacetase-like, C-terminal domain"/>
    <property type="match status" value="1"/>
</dbReference>
<accession>A0A1G7K6J2</accession>
<dbReference type="InterPro" id="IPR036663">
    <property type="entry name" value="Fumarylacetoacetase_C_sf"/>
</dbReference>
<dbReference type="AlphaFoldDB" id="A0A1G7K6J2"/>
<dbReference type="RefSeq" id="WP_083345053.1">
    <property type="nucleotide sequence ID" value="NZ_LT629690.1"/>
</dbReference>
<proteinExistence type="predicted"/>
<sequence>MAISAAREAVLQQAADHLLTARRTATPIHSLPEAVAPTTEEESFAIQDILALAYAPIGGWKVGAQSPEGVPFFCPLPAAWMGANGAVFRGMTHRLRGIEAEIAFRVGTALPPRATPYTREEVIVAMDGAYPAIEVLESSYVNPLAMPREHMLADLAIHGGFVAGPRIPDWQEIDWSQEHVVVTTDGVVRIENTGSNPGGTDLVRLLVYLANEGSTRTGGLKAGDWITTGSWTGVTWTSEGTEVVARFNNAGAVSLQFERTTH</sequence>
<dbReference type="GO" id="GO:0008684">
    <property type="term" value="F:2-oxopent-4-enoate hydratase activity"/>
    <property type="evidence" value="ECO:0007669"/>
    <property type="project" value="TreeGrafter"/>
</dbReference>
<dbReference type="GO" id="GO:0005737">
    <property type="term" value="C:cytoplasm"/>
    <property type="evidence" value="ECO:0007669"/>
    <property type="project" value="TreeGrafter"/>
</dbReference>
<evidence type="ECO:0000313" key="1">
    <source>
        <dbReference type="EMBL" id="SDF32469.1"/>
    </source>
</evidence>